<dbReference type="PANTHER" id="PTHR23257">
    <property type="entry name" value="SERINE-THREONINE PROTEIN KINASE"/>
    <property type="match status" value="1"/>
</dbReference>
<evidence type="ECO:0000259" key="1">
    <source>
        <dbReference type="PROSITE" id="PS50011"/>
    </source>
</evidence>
<evidence type="ECO:0000313" key="3">
    <source>
        <dbReference type="Proteomes" id="UP001497512"/>
    </source>
</evidence>
<protein>
    <recommendedName>
        <fullName evidence="1">Protein kinase domain-containing protein</fullName>
    </recommendedName>
</protein>
<dbReference type="Proteomes" id="UP001497512">
    <property type="component" value="Chromosome 19"/>
</dbReference>
<keyword evidence="3" id="KW-1185">Reference proteome</keyword>
<name>A0ABP0U667_9BRYO</name>
<gene>
    <name evidence="2" type="ORF">CSSPTR1EN2_LOCUS11934</name>
</gene>
<dbReference type="Gene3D" id="1.10.510.10">
    <property type="entry name" value="Transferase(Phosphotransferase) domain 1"/>
    <property type="match status" value="1"/>
</dbReference>
<accession>A0ABP0U667</accession>
<dbReference type="EMBL" id="OZ019911">
    <property type="protein sequence ID" value="CAK9213744.1"/>
    <property type="molecule type" value="Genomic_DNA"/>
</dbReference>
<reference evidence="2" key="1">
    <citation type="submission" date="2024-02" db="EMBL/GenBank/DDBJ databases">
        <authorList>
            <consortium name="ELIXIR-Norway"/>
            <consortium name="Elixir Norway"/>
        </authorList>
    </citation>
    <scope>NUCLEOTIDE SEQUENCE</scope>
</reference>
<dbReference type="PANTHER" id="PTHR23257:SF969">
    <property type="entry name" value="INTEGRIN-LINKED PROTEIN KINASE"/>
    <property type="match status" value="1"/>
</dbReference>
<dbReference type="InterPro" id="IPR011009">
    <property type="entry name" value="Kinase-like_dom_sf"/>
</dbReference>
<proteinExistence type="predicted"/>
<dbReference type="InterPro" id="IPR008271">
    <property type="entry name" value="Ser/Thr_kinase_AS"/>
</dbReference>
<dbReference type="InterPro" id="IPR000719">
    <property type="entry name" value="Prot_kinase_dom"/>
</dbReference>
<organism evidence="2 3">
    <name type="scientific">Sphagnum troendelagicum</name>
    <dbReference type="NCBI Taxonomy" id="128251"/>
    <lineage>
        <taxon>Eukaryota</taxon>
        <taxon>Viridiplantae</taxon>
        <taxon>Streptophyta</taxon>
        <taxon>Embryophyta</taxon>
        <taxon>Bryophyta</taxon>
        <taxon>Sphagnophytina</taxon>
        <taxon>Sphagnopsida</taxon>
        <taxon>Sphagnales</taxon>
        <taxon>Sphagnaceae</taxon>
        <taxon>Sphagnum</taxon>
    </lineage>
</organism>
<feature type="domain" description="Protein kinase" evidence="1">
    <location>
        <begin position="1"/>
        <end position="106"/>
    </location>
</feature>
<dbReference type="InterPro" id="IPR050167">
    <property type="entry name" value="Ser_Thr_protein_kinase"/>
</dbReference>
<dbReference type="PROSITE" id="PS50011">
    <property type="entry name" value="PROTEIN_KINASE_DOM"/>
    <property type="match status" value="1"/>
</dbReference>
<dbReference type="PROSITE" id="PS00108">
    <property type="entry name" value="PROTEIN_KINASE_ST"/>
    <property type="match status" value="1"/>
</dbReference>
<evidence type="ECO:0000313" key="2">
    <source>
        <dbReference type="EMBL" id="CAK9213744.1"/>
    </source>
</evidence>
<dbReference type="Pfam" id="PF00069">
    <property type="entry name" value="Pkinase"/>
    <property type="match status" value="1"/>
</dbReference>
<dbReference type="SUPFAM" id="SSF56112">
    <property type="entry name" value="Protein kinase-like (PK-like)"/>
    <property type="match status" value="1"/>
</dbReference>
<sequence length="106" mass="11630">MNLMERMCGDLRTLIDKRCRDGTPPFPQLVAVDIISQVAAGMAYLHDRGVFHGDLKASNVLVSHDCGSIEVKISDFGVLQCLQLTRDCETCLHKHGDVCPSCNLSV</sequence>